<keyword evidence="1" id="KW-0805">Transcription regulation</keyword>
<dbReference type="GO" id="GO:0043200">
    <property type="term" value="P:response to amino acid"/>
    <property type="evidence" value="ECO:0007669"/>
    <property type="project" value="TreeGrafter"/>
</dbReference>
<dbReference type="Pfam" id="PF13412">
    <property type="entry name" value="HTH_24"/>
    <property type="match status" value="1"/>
</dbReference>
<gene>
    <name evidence="5" type="ORF">H2509_11485</name>
</gene>
<evidence type="ECO:0000256" key="1">
    <source>
        <dbReference type="ARBA" id="ARBA00023015"/>
    </source>
</evidence>
<dbReference type="PROSITE" id="PS00519">
    <property type="entry name" value="HTH_ASNC_1"/>
    <property type="match status" value="1"/>
</dbReference>
<feature type="domain" description="HTH asnC-type" evidence="4">
    <location>
        <begin position="3"/>
        <end position="74"/>
    </location>
</feature>
<reference evidence="5 6" key="1">
    <citation type="submission" date="2020-07" db="EMBL/GenBank/DDBJ databases">
        <title>Stappia sp., F7233, whole genome shotgun sequencing project.</title>
        <authorList>
            <person name="Jiang S."/>
            <person name="Liu Z.W."/>
            <person name="Du Z.J."/>
        </authorList>
    </citation>
    <scope>NUCLEOTIDE SEQUENCE [LARGE SCALE GENOMIC DNA]</scope>
    <source>
        <strain evidence="5 6">F7233</strain>
    </source>
</reference>
<dbReference type="InterPro" id="IPR000485">
    <property type="entry name" value="AsnC-type_HTH_dom"/>
</dbReference>
<dbReference type="InterPro" id="IPR019888">
    <property type="entry name" value="Tscrpt_reg_AsnC-like"/>
</dbReference>
<keyword evidence="2" id="KW-0238">DNA-binding</keyword>
<dbReference type="Gene3D" id="1.10.10.10">
    <property type="entry name" value="Winged helix-like DNA-binding domain superfamily/Winged helix DNA-binding domain"/>
    <property type="match status" value="1"/>
</dbReference>
<name>A0A839AG48_9HYPH</name>
<dbReference type="InterPro" id="IPR011008">
    <property type="entry name" value="Dimeric_a/b-barrel"/>
</dbReference>
<dbReference type="GO" id="GO:0006355">
    <property type="term" value="P:regulation of DNA-templated transcription"/>
    <property type="evidence" value="ECO:0007669"/>
    <property type="project" value="UniProtKB-ARBA"/>
</dbReference>
<keyword evidence="3" id="KW-0804">Transcription</keyword>
<dbReference type="PRINTS" id="PR00033">
    <property type="entry name" value="HTHASNC"/>
</dbReference>
<protein>
    <submittedName>
        <fullName evidence="5">Lrp/AsnC family transcriptional regulator</fullName>
    </submittedName>
</protein>
<dbReference type="PANTHER" id="PTHR30154:SF34">
    <property type="entry name" value="TRANSCRIPTIONAL REGULATOR AZLB"/>
    <property type="match status" value="1"/>
</dbReference>
<accession>A0A839AG48</accession>
<dbReference type="SMART" id="SM00344">
    <property type="entry name" value="HTH_ASNC"/>
    <property type="match status" value="1"/>
</dbReference>
<dbReference type="SUPFAM" id="SSF54909">
    <property type="entry name" value="Dimeric alpha+beta barrel"/>
    <property type="match status" value="1"/>
</dbReference>
<sequence length="156" mass="17705">MKLDRLDRRILAVLQEDGRIANADLADKVGLSPSACLRRVRMLEEAGVIDRYVALLDQHKIQRRMDIFVEISLTSQASEVLEAFERAVARSSEIMECYLMAGDADYILRIAAADPGDFERIHRDHLSRLPGVTRMRSSFAIRTVTRKTAFVLDVED</sequence>
<dbReference type="EMBL" id="JACFXV010000053">
    <property type="protein sequence ID" value="MBA5777747.1"/>
    <property type="molecule type" value="Genomic_DNA"/>
</dbReference>
<dbReference type="PANTHER" id="PTHR30154">
    <property type="entry name" value="LEUCINE-RESPONSIVE REGULATORY PROTEIN"/>
    <property type="match status" value="1"/>
</dbReference>
<dbReference type="Proteomes" id="UP000541109">
    <property type="component" value="Unassembled WGS sequence"/>
</dbReference>
<dbReference type="InterPro" id="IPR036390">
    <property type="entry name" value="WH_DNA-bd_sf"/>
</dbReference>
<dbReference type="FunFam" id="1.10.10.10:FF:000186">
    <property type="entry name" value="AsnC family transcriptional regulator"/>
    <property type="match status" value="1"/>
</dbReference>
<dbReference type="SUPFAM" id="SSF46785">
    <property type="entry name" value="Winged helix' DNA-binding domain"/>
    <property type="match status" value="1"/>
</dbReference>
<organism evidence="5 6">
    <name type="scientific">Stappia albiluteola</name>
    <dbReference type="NCBI Taxonomy" id="2758565"/>
    <lineage>
        <taxon>Bacteria</taxon>
        <taxon>Pseudomonadati</taxon>
        <taxon>Pseudomonadota</taxon>
        <taxon>Alphaproteobacteria</taxon>
        <taxon>Hyphomicrobiales</taxon>
        <taxon>Stappiaceae</taxon>
        <taxon>Stappia</taxon>
    </lineage>
</organism>
<comment type="caution">
    <text evidence="5">The sequence shown here is derived from an EMBL/GenBank/DDBJ whole genome shotgun (WGS) entry which is preliminary data.</text>
</comment>
<evidence type="ECO:0000256" key="3">
    <source>
        <dbReference type="ARBA" id="ARBA00023163"/>
    </source>
</evidence>
<dbReference type="InterPro" id="IPR019887">
    <property type="entry name" value="Tscrpt_reg_AsnC/Lrp_C"/>
</dbReference>
<dbReference type="Gene3D" id="3.30.70.920">
    <property type="match status" value="1"/>
</dbReference>
<dbReference type="RefSeq" id="WP_182165390.1">
    <property type="nucleotide sequence ID" value="NZ_JACFXV010000053.1"/>
</dbReference>
<dbReference type="InterPro" id="IPR011991">
    <property type="entry name" value="ArsR-like_HTH"/>
</dbReference>
<evidence type="ECO:0000313" key="6">
    <source>
        <dbReference type="Proteomes" id="UP000541109"/>
    </source>
</evidence>
<proteinExistence type="predicted"/>
<dbReference type="PROSITE" id="PS50956">
    <property type="entry name" value="HTH_ASNC_2"/>
    <property type="match status" value="1"/>
</dbReference>
<evidence type="ECO:0000256" key="2">
    <source>
        <dbReference type="ARBA" id="ARBA00023125"/>
    </source>
</evidence>
<dbReference type="InterPro" id="IPR036388">
    <property type="entry name" value="WH-like_DNA-bd_sf"/>
</dbReference>
<dbReference type="InterPro" id="IPR019885">
    <property type="entry name" value="Tscrpt_reg_HTH_AsnC-type_CS"/>
</dbReference>
<dbReference type="AlphaFoldDB" id="A0A839AG48"/>
<dbReference type="GO" id="GO:0005829">
    <property type="term" value="C:cytosol"/>
    <property type="evidence" value="ECO:0007669"/>
    <property type="project" value="TreeGrafter"/>
</dbReference>
<evidence type="ECO:0000259" key="4">
    <source>
        <dbReference type="PROSITE" id="PS50956"/>
    </source>
</evidence>
<keyword evidence="6" id="KW-1185">Reference proteome</keyword>
<dbReference type="CDD" id="cd00090">
    <property type="entry name" value="HTH_ARSR"/>
    <property type="match status" value="1"/>
</dbReference>
<dbReference type="GO" id="GO:0043565">
    <property type="term" value="F:sequence-specific DNA binding"/>
    <property type="evidence" value="ECO:0007669"/>
    <property type="project" value="InterPro"/>
</dbReference>
<evidence type="ECO:0000313" key="5">
    <source>
        <dbReference type="EMBL" id="MBA5777747.1"/>
    </source>
</evidence>
<dbReference type="Pfam" id="PF01037">
    <property type="entry name" value="AsnC_trans_reg"/>
    <property type="match status" value="1"/>
</dbReference>